<keyword evidence="4" id="KW-0808">Transferase</keyword>
<dbReference type="GO" id="GO:0005886">
    <property type="term" value="C:plasma membrane"/>
    <property type="evidence" value="ECO:0007669"/>
    <property type="project" value="TreeGrafter"/>
</dbReference>
<dbReference type="GO" id="GO:0000155">
    <property type="term" value="F:phosphorelay sensor kinase activity"/>
    <property type="evidence" value="ECO:0007669"/>
    <property type="project" value="InterPro"/>
</dbReference>
<keyword evidence="7" id="KW-0175">Coiled coil</keyword>
<feature type="coiled-coil region" evidence="7">
    <location>
        <begin position="134"/>
        <end position="182"/>
    </location>
</feature>
<accession>A0A081C6A7</accession>
<feature type="domain" description="Histidine kinase" evidence="8">
    <location>
        <begin position="182"/>
        <end position="400"/>
    </location>
</feature>
<dbReference type="PRINTS" id="PR00344">
    <property type="entry name" value="BCTRLSENSOR"/>
</dbReference>
<evidence type="ECO:0000259" key="9">
    <source>
        <dbReference type="PROSITE" id="PS50110"/>
    </source>
</evidence>
<dbReference type="InterPro" id="IPR011006">
    <property type="entry name" value="CheY-like_superfamily"/>
</dbReference>
<keyword evidence="5" id="KW-0418">Kinase</keyword>
<evidence type="ECO:0000313" key="11">
    <source>
        <dbReference type="Proteomes" id="UP000030661"/>
    </source>
</evidence>
<dbReference type="Proteomes" id="UP000030661">
    <property type="component" value="Unassembled WGS sequence"/>
</dbReference>
<keyword evidence="3 6" id="KW-0597">Phosphoprotein</keyword>
<dbReference type="SMART" id="SM00388">
    <property type="entry name" value="HisKA"/>
    <property type="match status" value="1"/>
</dbReference>
<evidence type="ECO:0000313" key="10">
    <source>
        <dbReference type="EMBL" id="GAK60112.1"/>
    </source>
</evidence>
<evidence type="ECO:0000256" key="3">
    <source>
        <dbReference type="ARBA" id="ARBA00022553"/>
    </source>
</evidence>
<evidence type="ECO:0000259" key="8">
    <source>
        <dbReference type="PROSITE" id="PS50109"/>
    </source>
</evidence>
<dbReference type="STRING" id="1499967.U27_00003"/>
<proteinExistence type="predicted"/>
<protein>
    <recommendedName>
        <fullName evidence="2">histidine kinase</fullName>
        <ecNumber evidence="2">2.7.13.3</ecNumber>
    </recommendedName>
</protein>
<dbReference type="SUPFAM" id="SSF55874">
    <property type="entry name" value="ATPase domain of HSP90 chaperone/DNA topoisomerase II/histidine kinase"/>
    <property type="match status" value="1"/>
</dbReference>
<dbReference type="Gene3D" id="3.40.50.2300">
    <property type="match status" value="1"/>
</dbReference>
<dbReference type="EMBL" id="DF820472">
    <property type="protein sequence ID" value="GAK60112.1"/>
    <property type="molecule type" value="Genomic_DNA"/>
</dbReference>
<feature type="domain" description="Response regulatory" evidence="9">
    <location>
        <begin position="5"/>
        <end position="128"/>
    </location>
</feature>
<evidence type="ECO:0000256" key="5">
    <source>
        <dbReference type="ARBA" id="ARBA00022777"/>
    </source>
</evidence>
<name>A0A081C6A7_VECG1</name>
<reference evidence="10" key="1">
    <citation type="journal article" date="2015" name="PeerJ">
        <title>First genomic representation of candidate bacterial phylum KSB3 points to enhanced environmental sensing as a trigger of wastewater bulking.</title>
        <authorList>
            <person name="Sekiguchi Y."/>
            <person name="Ohashi A."/>
            <person name="Parks D.H."/>
            <person name="Yamauchi T."/>
            <person name="Tyson G.W."/>
            <person name="Hugenholtz P."/>
        </authorList>
    </citation>
    <scope>NUCLEOTIDE SEQUENCE [LARGE SCALE GENOMIC DNA]</scope>
</reference>
<comment type="catalytic activity">
    <reaction evidence="1">
        <text>ATP + protein L-histidine = ADP + protein N-phospho-L-histidine.</text>
        <dbReference type="EC" id="2.7.13.3"/>
    </reaction>
</comment>
<dbReference type="AlphaFoldDB" id="A0A081C6A7"/>
<dbReference type="SUPFAM" id="SSF47384">
    <property type="entry name" value="Homodimeric domain of signal transducing histidine kinase"/>
    <property type="match status" value="1"/>
</dbReference>
<dbReference type="SMART" id="SM00448">
    <property type="entry name" value="REC"/>
    <property type="match status" value="1"/>
</dbReference>
<dbReference type="Pfam" id="PF02518">
    <property type="entry name" value="HATPase_c"/>
    <property type="match status" value="1"/>
</dbReference>
<dbReference type="InterPro" id="IPR004358">
    <property type="entry name" value="Sig_transdc_His_kin-like_C"/>
</dbReference>
<dbReference type="HOGENOM" id="CLU_000445_114_72_0"/>
<dbReference type="InterPro" id="IPR005467">
    <property type="entry name" value="His_kinase_dom"/>
</dbReference>
<dbReference type="EC" id="2.7.13.3" evidence="2"/>
<dbReference type="PANTHER" id="PTHR43047:SF72">
    <property type="entry name" value="OSMOSENSING HISTIDINE PROTEIN KINASE SLN1"/>
    <property type="match status" value="1"/>
</dbReference>
<dbReference type="PROSITE" id="PS50109">
    <property type="entry name" value="HIS_KIN"/>
    <property type="match status" value="1"/>
</dbReference>
<dbReference type="SUPFAM" id="SSF52172">
    <property type="entry name" value="CheY-like"/>
    <property type="match status" value="1"/>
</dbReference>
<gene>
    <name evidence="10" type="ORF">U27_00003</name>
</gene>
<dbReference type="Gene3D" id="3.30.565.10">
    <property type="entry name" value="Histidine kinase-like ATPase, C-terminal domain"/>
    <property type="match status" value="1"/>
</dbReference>
<dbReference type="SMART" id="SM00387">
    <property type="entry name" value="HATPase_c"/>
    <property type="match status" value="1"/>
</dbReference>
<dbReference type="GO" id="GO:0009927">
    <property type="term" value="F:histidine phosphotransfer kinase activity"/>
    <property type="evidence" value="ECO:0007669"/>
    <property type="project" value="TreeGrafter"/>
</dbReference>
<dbReference type="eggNOG" id="COG4191">
    <property type="taxonomic scope" value="Bacteria"/>
</dbReference>
<evidence type="ECO:0000256" key="2">
    <source>
        <dbReference type="ARBA" id="ARBA00012438"/>
    </source>
</evidence>
<evidence type="ECO:0000256" key="1">
    <source>
        <dbReference type="ARBA" id="ARBA00000085"/>
    </source>
</evidence>
<dbReference type="InterPro" id="IPR003661">
    <property type="entry name" value="HisK_dim/P_dom"/>
</dbReference>
<dbReference type="InterPro" id="IPR036890">
    <property type="entry name" value="HATPase_C_sf"/>
</dbReference>
<dbReference type="CDD" id="cd17569">
    <property type="entry name" value="REC_HupR-like"/>
    <property type="match status" value="1"/>
</dbReference>
<evidence type="ECO:0000256" key="6">
    <source>
        <dbReference type="PROSITE-ProRule" id="PRU00169"/>
    </source>
</evidence>
<dbReference type="CDD" id="cd00075">
    <property type="entry name" value="HATPase"/>
    <property type="match status" value="1"/>
</dbReference>
<evidence type="ECO:0000256" key="4">
    <source>
        <dbReference type="ARBA" id="ARBA00022679"/>
    </source>
</evidence>
<sequence>MKEPVILCVDDEEYVLRSLQRELKQTFGAKYLIETAERGEEALAVLQELLREGCDIPVILSDQIMPDMKGDELFRRVHEIAPKTLKIMLTGQADMQAVTNAVNQANLYRYIAKPWEPTDLALTIKEAIRRYFQDKALEKQISLLKNMNASLELKVKERTKELEAQRQELQALNASKDQLLSIIADNLRTPFTVLMGISNMIVKNITMVSREQMKESAASLRDAAESVYMLLENLLAWAQLQQSILEYQPQPCSLSEIVERNIYFFAARAEQKQIVFKNQIPKDINITGDRIMLNIIVRNLISNALKFSKPGGVIGISTYAGESYLDFIVSDTGVGIPRWELSKLFRIDSKYAQPGTDGEEGTGLGLLLCKALAEKNRAKIRVESEINQGTVVTVRFLGQNVNF</sequence>
<dbReference type="Gene3D" id="1.10.287.130">
    <property type="match status" value="1"/>
</dbReference>
<dbReference type="InterPro" id="IPR003594">
    <property type="entry name" value="HATPase_dom"/>
</dbReference>
<evidence type="ECO:0000256" key="7">
    <source>
        <dbReference type="SAM" id="Coils"/>
    </source>
</evidence>
<keyword evidence="11" id="KW-1185">Reference proteome</keyword>
<dbReference type="Pfam" id="PF00072">
    <property type="entry name" value="Response_reg"/>
    <property type="match status" value="1"/>
</dbReference>
<dbReference type="InterPro" id="IPR001789">
    <property type="entry name" value="Sig_transdc_resp-reg_receiver"/>
</dbReference>
<organism evidence="10">
    <name type="scientific">Vecturithrix granuli</name>
    <dbReference type="NCBI Taxonomy" id="1499967"/>
    <lineage>
        <taxon>Bacteria</taxon>
        <taxon>Candidatus Moduliflexota</taxon>
        <taxon>Candidatus Vecturitrichia</taxon>
        <taxon>Candidatus Vecturitrichales</taxon>
        <taxon>Candidatus Vecturitrichaceae</taxon>
        <taxon>Candidatus Vecturithrix</taxon>
    </lineage>
</organism>
<dbReference type="InterPro" id="IPR036097">
    <property type="entry name" value="HisK_dim/P_sf"/>
</dbReference>
<feature type="modified residue" description="4-aspartylphosphate" evidence="6">
    <location>
        <position position="62"/>
    </location>
</feature>
<dbReference type="PROSITE" id="PS50110">
    <property type="entry name" value="RESPONSE_REGULATORY"/>
    <property type="match status" value="1"/>
</dbReference>
<dbReference type="PANTHER" id="PTHR43047">
    <property type="entry name" value="TWO-COMPONENT HISTIDINE PROTEIN KINASE"/>
    <property type="match status" value="1"/>
</dbReference>